<dbReference type="InterPro" id="IPR036291">
    <property type="entry name" value="NAD(P)-bd_dom_sf"/>
</dbReference>
<organism evidence="4 5">
    <name type="scientific">Anaeroglobus geminatus F0357</name>
    <dbReference type="NCBI Taxonomy" id="861450"/>
    <lineage>
        <taxon>Bacteria</taxon>
        <taxon>Bacillati</taxon>
        <taxon>Bacillota</taxon>
        <taxon>Negativicutes</taxon>
        <taxon>Veillonellales</taxon>
        <taxon>Veillonellaceae</taxon>
        <taxon>Anaeroglobus</taxon>
    </lineage>
</organism>
<dbReference type="STRING" id="861450.HMPREF0080_01138"/>
<dbReference type="Proteomes" id="UP000005481">
    <property type="component" value="Unassembled WGS sequence"/>
</dbReference>
<keyword evidence="2" id="KW-0520">NAD</keyword>
<accession>G9YHK4</accession>
<dbReference type="GO" id="GO:0051287">
    <property type="term" value="F:NAD binding"/>
    <property type="evidence" value="ECO:0007669"/>
    <property type="project" value="InterPro"/>
</dbReference>
<comment type="caution">
    <text evidence="4">The sequence shown here is derived from an EMBL/GenBank/DDBJ whole genome shotgun (WGS) entry which is preliminary data.</text>
</comment>
<sequence>MNILVACAVTKEHKRRIMAAARDNEVIFCDGSLQGFAAPVDEHVLAGADIIIGNIAPALLRHARQLKWLQLNSAGAGSYCIPGLLPEGVILTNATGAYGIAVAEHMTAQVLMMMKRLPAYYDNQKEEIWRDEGVVGGLFGATVVVIGYGDIGSTFGKQMQGFGAHVIGIRRRSTAAAPGADEMGTMERLDDYLSRADVVAAALPDTEATRGLFTAERFAAMKKGVYFVNAGRGNAVDQDALCNALASGQIGGAALDVTEPEPLPRGHRLWKTKGLYITPHVSGGLHLKYTHDMIIDIAVRNLRAFLADCPLINEVDLTTGYKKQV</sequence>
<dbReference type="HOGENOM" id="CLU_019796_1_0_9"/>
<proteinExistence type="predicted"/>
<dbReference type="RefSeq" id="WP_006790114.1">
    <property type="nucleotide sequence ID" value="NZ_JH417587.1"/>
</dbReference>
<dbReference type="InterPro" id="IPR006140">
    <property type="entry name" value="D-isomer_DH_NAD-bd"/>
</dbReference>
<protein>
    <submittedName>
        <fullName evidence="4">4-phosphoerythronate dehydrogenase</fullName>
    </submittedName>
</protein>
<dbReference type="PATRIC" id="fig|861450.3.peg.1056"/>
<name>G9YHK4_9FIRM</name>
<keyword evidence="5" id="KW-1185">Reference proteome</keyword>
<reference evidence="4 5" key="1">
    <citation type="submission" date="2011-08" db="EMBL/GenBank/DDBJ databases">
        <authorList>
            <person name="Weinstock G."/>
            <person name="Sodergren E."/>
            <person name="Clifton S."/>
            <person name="Fulton L."/>
            <person name="Fulton B."/>
            <person name="Courtney L."/>
            <person name="Fronick C."/>
            <person name="Harrison M."/>
            <person name="Strong C."/>
            <person name="Farmer C."/>
            <person name="Delahaunty K."/>
            <person name="Markovic C."/>
            <person name="Hall O."/>
            <person name="Minx P."/>
            <person name="Tomlinson C."/>
            <person name="Mitreva M."/>
            <person name="Hou S."/>
            <person name="Chen J."/>
            <person name="Wollam A."/>
            <person name="Pepin K.H."/>
            <person name="Johnson M."/>
            <person name="Bhonagiri V."/>
            <person name="Zhang X."/>
            <person name="Suruliraj S."/>
            <person name="Warren W."/>
            <person name="Chinwalla A."/>
            <person name="Mardis E.R."/>
            <person name="Wilson R.K."/>
        </authorList>
    </citation>
    <scope>NUCLEOTIDE SEQUENCE [LARGE SCALE GENOMIC DNA]</scope>
    <source>
        <strain evidence="4 5">F0357</strain>
    </source>
</reference>
<dbReference type="eggNOG" id="COG0111">
    <property type="taxonomic scope" value="Bacteria"/>
</dbReference>
<dbReference type="PANTHER" id="PTHR43333">
    <property type="entry name" value="2-HACID_DH_C DOMAIN-CONTAINING PROTEIN"/>
    <property type="match status" value="1"/>
</dbReference>
<dbReference type="AlphaFoldDB" id="G9YHK4"/>
<dbReference type="Pfam" id="PF02826">
    <property type="entry name" value="2-Hacid_dh_C"/>
    <property type="match status" value="1"/>
</dbReference>
<feature type="domain" description="D-isomer specific 2-hydroxyacid dehydrogenase NAD-binding" evidence="3">
    <location>
        <begin position="108"/>
        <end position="282"/>
    </location>
</feature>
<evidence type="ECO:0000313" key="5">
    <source>
        <dbReference type="Proteomes" id="UP000005481"/>
    </source>
</evidence>
<evidence type="ECO:0000313" key="4">
    <source>
        <dbReference type="EMBL" id="EHM40690.1"/>
    </source>
</evidence>
<keyword evidence="1" id="KW-0560">Oxidoreductase</keyword>
<dbReference type="SUPFAM" id="SSF52283">
    <property type="entry name" value="Formate/glycerate dehydrogenase catalytic domain-like"/>
    <property type="match status" value="1"/>
</dbReference>
<gene>
    <name evidence="4" type="ORF">HMPREF0080_01138</name>
</gene>
<evidence type="ECO:0000256" key="2">
    <source>
        <dbReference type="ARBA" id="ARBA00023027"/>
    </source>
</evidence>
<dbReference type="SUPFAM" id="SSF51735">
    <property type="entry name" value="NAD(P)-binding Rossmann-fold domains"/>
    <property type="match status" value="1"/>
</dbReference>
<dbReference type="Gene3D" id="3.40.50.720">
    <property type="entry name" value="NAD(P)-binding Rossmann-like Domain"/>
    <property type="match status" value="2"/>
</dbReference>
<dbReference type="PANTHER" id="PTHR43333:SF1">
    <property type="entry name" value="D-ISOMER SPECIFIC 2-HYDROXYACID DEHYDROGENASE NAD-BINDING DOMAIN-CONTAINING PROTEIN"/>
    <property type="match status" value="1"/>
</dbReference>
<dbReference type="CDD" id="cd05300">
    <property type="entry name" value="2-Hacid_dh_1"/>
    <property type="match status" value="1"/>
</dbReference>
<dbReference type="OrthoDB" id="9805416at2"/>
<evidence type="ECO:0000259" key="3">
    <source>
        <dbReference type="Pfam" id="PF02826"/>
    </source>
</evidence>
<dbReference type="GO" id="GO:0016491">
    <property type="term" value="F:oxidoreductase activity"/>
    <property type="evidence" value="ECO:0007669"/>
    <property type="project" value="UniProtKB-KW"/>
</dbReference>
<evidence type="ECO:0000256" key="1">
    <source>
        <dbReference type="ARBA" id="ARBA00023002"/>
    </source>
</evidence>
<dbReference type="EMBL" id="AGCJ01000043">
    <property type="protein sequence ID" value="EHM40690.1"/>
    <property type="molecule type" value="Genomic_DNA"/>
</dbReference>